<dbReference type="AlphaFoldDB" id="A0A839AB96"/>
<keyword evidence="2" id="KW-0520">NAD</keyword>
<keyword evidence="4" id="KW-0670">Pyruvate</keyword>
<dbReference type="InterPro" id="IPR036291">
    <property type="entry name" value="NAD(P)-bd_dom_sf"/>
</dbReference>
<dbReference type="SUPFAM" id="SSF52283">
    <property type="entry name" value="Formate/glycerate dehydrogenase catalytic domain-like"/>
    <property type="match status" value="1"/>
</dbReference>
<protein>
    <submittedName>
        <fullName evidence="4">Glyoxylate/hydroxypyruvate reductase A</fullName>
    </submittedName>
</protein>
<organism evidence="4 5">
    <name type="scientific">Stappia albiluteola</name>
    <dbReference type="NCBI Taxonomy" id="2758565"/>
    <lineage>
        <taxon>Bacteria</taxon>
        <taxon>Pseudomonadati</taxon>
        <taxon>Pseudomonadota</taxon>
        <taxon>Alphaproteobacteria</taxon>
        <taxon>Hyphomicrobiales</taxon>
        <taxon>Stappiaceae</taxon>
        <taxon>Stappia</taxon>
    </lineage>
</organism>
<dbReference type="Proteomes" id="UP000541109">
    <property type="component" value="Unassembled WGS sequence"/>
</dbReference>
<keyword evidence="5" id="KW-1185">Reference proteome</keyword>
<dbReference type="InterPro" id="IPR006140">
    <property type="entry name" value="D-isomer_DH_NAD-bd"/>
</dbReference>
<gene>
    <name evidence="4" type="ORF">H2509_03690</name>
</gene>
<dbReference type="EMBL" id="JACFXV010000038">
    <property type="protein sequence ID" value="MBA5776222.1"/>
    <property type="molecule type" value="Genomic_DNA"/>
</dbReference>
<evidence type="ECO:0000256" key="2">
    <source>
        <dbReference type="ARBA" id="ARBA00023027"/>
    </source>
</evidence>
<evidence type="ECO:0000313" key="4">
    <source>
        <dbReference type="EMBL" id="MBA5776222.1"/>
    </source>
</evidence>
<accession>A0A839AB96</accession>
<dbReference type="PANTHER" id="PTHR43333">
    <property type="entry name" value="2-HACID_DH_C DOMAIN-CONTAINING PROTEIN"/>
    <property type="match status" value="1"/>
</dbReference>
<dbReference type="GO" id="GO:0051287">
    <property type="term" value="F:NAD binding"/>
    <property type="evidence" value="ECO:0007669"/>
    <property type="project" value="InterPro"/>
</dbReference>
<feature type="domain" description="D-isomer specific 2-hydroxyacid dehydrogenase NAD-binding" evidence="3">
    <location>
        <begin position="102"/>
        <end position="279"/>
    </location>
</feature>
<dbReference type="Pfam" id="PF02826">
    <property type="entry name" value="2-Hacid_dh_C"/>
    <property type="match status" value="1"/>
</dbReference>
<dbReference type="PANTHER" id="PTHR43333:SF1">
    <property type="entry name" value="D-ISOMER SPECIFIC 2-HYDROXYACID DEHYDROGENASE NAD-BINDING DOMAIN-CONTAINING PROTEIN"/>
    <property type="match status" value="1"/>
</dbReference>
<comment type="caution">
    <text evidence="4">The sequence shown here is derived from an EMBL/GenBank/DDBJ whole genome shotgun (WGS) entry which is preliminary data.</text>
</comment>
<evidence type="ECO:0000259" key="3">
    <source>
        <dbReference type="Pfam" id="PF02826"/>
    </source>
</evidence>
<proteinExistence type="predicted"/>
<name>A0A839AB96_9HYPH</name>
<dbReference type="RefSeq" id="WP_182162414.1">
    <property type="nucleotide sequence ID" value="NZ_JACFXV010000038.1"/>
</dbReference>
<evidence type="ECO:0000256" key="1">
    <source>
        <dbReference type="ARBA" id="ARBA00023002"/>
    </source>
</evidence>
<dbReference type="CDD" id="cd12164">
    <property type="entry name" value="GDH_like_2"/>
    <property type="match status" value="1"/>
</dbReference>
<evidence type="ECO:0000313" key="5">
    <source>
        <dbReference type="Proteomes" id="UP000541109"/>
    </source>
</evidence>
<dbReference type="GO" id="GO:0016491">
    <property type="term" value="F:oxidoreductase activity"/>
    <property type="evidence" value="ECO:0007669"/>
    <property type="project" value="UniProtKB-KW"/>
</dbReference>
<dbReference type="Gene3D" id="3.40.50.720">
    <property type="entry name" value="NAD(P)-binding Rossmann-like Domain"/>
    <property type="match status" value="2"/>
</dbReference>
<sequence length="314" mass="34282">MAILVAVKGWDPAPWVERMRARLPGRDIRAWPEDAGSGGDIDYVLAWKAPAELFSGLGNLKVIFSLGAGVDHLPPVDRHQDIPVVRVVDPDLTDRMTEWVVMQVLLHHRQHLAYAAQQEQKRWRDLPQPAAKDVRVGILGLGVLGQASALALASLGFKVAGWARSRKQITGVECFAGNDQLDAFLRRTDILVNLLPLTNETRHFVDYAFLGKLARDGALGGPVFINAGRGATQVESDLQLALTDGTLKAASLDVFEHEPLESENPFWVMKNVILTPHIAADSDPESLSSYIAEQIMTFEAGGKLANVVDPATGY</sequence>
<keyword evidence="1" id="KW-0560">Oxidoreductase</keyword>
<reference evidence="4 5" key="1">
    <citation type="submission" date="2020-07" db="EMBL/GenBank/DDBJ databases">
        <title>Stappia sp., F7233, whole genome shotgun sequencing project.</title>
        <authorList>
            <person name="Jiang S."/>
            <person name="Liu Z.W."/>
            <person name="Du Z.J."/>
        </authorList>
    </citation>
    <scope>NUCLEOTIDE SEQUENCE [LARGE SCALE GENOMIC DNA]</scope>
    <source>
        <strain evidence="4 5">F7233</strain>
    </source>
</reference>
<dbReference type="SUPFAM" id="SSF51735">
    <property type="entry name" value="NAD(P)-binding Rossmann-fold domains"/>
    <property type="match status" value="1"/>
</dbReference>